<protein>
    <submittedName>
        <fullName evidence="3">Junction plakoglobin</fullName>
    </submittedName>
</protein>
<accession>A0A4U5U5R4</accession>
<dbReference type="PANTHER" id="PTHR45976">
    <property type="entry name" value="ARMADILLO SEGMENT POLARITY PROTEIN"/>
    <property type="match status" value="1"/>
</dbReference>
<dbReference type="EMBL" id="CM014080">
    <property type="protein sequence ID" value="TKS69180.1"/>
    <property type="molecule type" value="Genomic_DNA"/>
</dbReference>
<dbReference type="GO" id="GO:0007155">
    <property type="term" value="P:cell adhesion"/>
    <property type="evidence" value="ECO:0007669"/>
    <property type="project" value="InterPro"/>
</dbReference>
<dbReference type="InterPro" id="IPR016024">
    <property type="entry name" value="ARM-type_fold"/>
</dbReference>
<dbReference type="InterPro" id="IPR013284">
    <property type="entry name" value="Beta-catenin"/>
</dbReference>
<dbReference type="Gene3D" id="1.25.10.10">
    <property type="entry name" value="Leucine-rich Repeat Variant"/>
    <property type="match status" value="1"/>
</dbReference>
<dbReference type="STRING" id="240159.A0A4U5U5R4"/>
<dbReference type="InterPro" id="IPR000225">
    <property type="entry name" value="Armadillo"/>
</dbReference>
<dbReference type="CDD" id="cd21725">
    <property type="entry name" value="CTNNAbd_CTNNG"/>
    <property type="match status" value="1"/>
</dbReference>
<keyword evidence="4" id="KW-1185">Reference proteome</keyword>
<evidence type="ECO:0000256" key="1">
    <source>
        <dbReference type="ARBA" id="ARBA00005462"/>
    </source>
</evidence>
<dbReference type="PRINTS" id="PR01869">
    <property type="entry name" value="BCATNINFAMLY"/>
</dbReference>
<evidence type="ECO:0000313" key="4">
    <source>
        <dbReference type="Proteomes" id="UP000298787"/>
    </source>
</evidence>
<organism evidence="3 4">
    <name type="scientific">Collichthys lucidus</name>
    <name type="common">Big head croaker</name>
    <name type="synonym">Sciaena lucida</name>
    <dbReference type="NCBI Taxonomy" id="240159"/>
    <lineage>
        <taxon>Eukaryota</taxon>
        <taxon>Metazoa</taxon>
        <taxon>Chordata</taxon>
        <taxon>Craniata</taxon>
        <taxon>Vertebrata</taxon>
        <taxon>Euteleostomi</taxon>
        <taxon>Actinopterygii</taxon>
        <taxon>Neopterygii</taxon>
        <taxon>Teleostei</taxon>
        <taxon>Neoteleostei</taxon>
        <taxon>Acanthomorphata</taxon>
        <taxon>Eupercaria</taxon>
        <taxon>Sciaenidae</taxon>
        <taxon>Collichthys</taxon>
    </lineage>
</organism>
<evidence type="ECO:0000256" key="2">
    <source>
        <dbReference type="PROSITE-ProRule" id="PRU00259"/>
    </source>
</evidence>
<dbReference type="GO" id="GO:0045296">
    <property type="term" value="F:cadherin binding"/>
    <property type="evidence" value="ECO:0007669"/>
    <property type="project" value="InterPro"/>
</dbReference>
<feature type="repeat" description="ARM" evidence="2">
    <location>
        <begin position="139"/>
        <end position="182"/>
    </location>
</feature>
<feature type="repeat" description="ARM" evidence="2">
    <location>
        <begin position="181"/>
        <end position="225"/>
    </location>
</feature>
<dbReference type="AlphaFoldDB" id="A0A4U5U5R4"/>
<evidence type="ECO:0000313" key="3">
    <source>
        <dbReference type="EMBL" id="TKS69180.1"/>
    </source>
</evidence>
<dbReference type="GO" id="GO:0005911">
    <property type="term" value="C:cell-cell junction"/>
    <property type="evidence" value="ECO:0007669"/>
    <property type="project" value="UniProtKB-ARBA"/>
</dbReference>
<gene>
    <name evidence="3" type="ORF">D9C73_003244</name>
</gene>
<dbReference type="GO" id="GO:0016020">
    <property type="term" value="C:membrane"/>
    <property type="evidence" value="ECO:0007669"/>
    <property type="project" value="UniProtKB-ARBA"/>
</dbReference>
<sequence length="310" mass="34197">MYGIDSGIQSGATTVVRDDDDYTTSKHYTVTTTTVTREEPDLEALCTTRAQRVRAAMFPETLEAGTTILSTQIDQSQMTNVQKLAEPSQMLKTAIIHLINYQDDAELATRAVVVSKAAQIVNQLTRKEASRRALMQSPQMVAAVVRAMQNTSDMETARATASILHNLSHQREGLLSIFKSGGIPALVRMLSSPMESVLFYYAITTTLHNLLLHQEGAKMAVRLADGLQRMVPLLNKSNPKFLAITTDCLQLLSYGNQESKLIILANRGPEGLVHIMKTYNYEKLLWTTSRVLKVLSVCPSNKPAIVEAGM</sequence>
<dbReference type="PROSITE" id="PS50176">
    <property type="entry name" value="ARM_REPEAT"/>
    <property type="match status" value="2"/>
</dbReference>
<dbReference type="Proteomes" id="UP000298787">
    <property type="component" value="Chromosome 3"/>
</dbReference>
<comment type="similarity">
    <text evidence="1">Belongs to the beta-catenin family.</text>
</comment>
<dbReference type="InterPro" id="IPR011989">
    <property type="entry name" value="ARM-like"/>
</dbReference>
<reference evidence="3 4" key="1">
    <citation type="submission" date="2019-01" db="EMBL/GenBank/DDBJ databases">
        <title>Genome Assembly of Collichthys lucidus.</title>
        <authorList>
            <person name="Cai M."/>
            <person name="Xiao S."/>
        </authorList>
    </citation>
    <scope>NUCLEOTIDE SEQUENCE [LARGE SCALE GENOMIC DNA]</scope>
    <source>
        <strain evidence="3">JT15FE1705JMU</strain>
        <tissue evidence="3">Muscle</tissue>
    </source>
</reference>
<dbReference type="SMART" id="SM00185">
    <property type="entry name" value="ARM"/>
    <property type="match status" value="4"/>
</dbReference>
<dbReference type="SUPFAM" id="SSF48371">
    <property type="entry name" value="ARM repeat"/>
    <property type="match status" value="1"/>
</dbReference>
<proteinExistence type="inferred from homology"/>
<name>A0A4U5U5R4_COLLU</name>